<dbReference type="Pfam" id="PF00380">
    <property type="entry name" value="Ribosomal_S9"/>
    <property type="match status" value="1"/>
</dbReference>
<evidence type="ECO:0000256" key="1">
    <source>
        <dbReference type="ARBA" id="ARBA00005251"/>
    </source>
</evidence>
<gene>
    <name evidence="5 8" type="primary">rps9</name>
</gene>
<dbReference type="GO" id="GO:0006412">
    <property type="term" value="P:translation"/>
    <property type="evidence" value="ECO:0007669"/>
    <property type="project" value="UniProtKB-UniRule"/>
</dbReference>
<evidence type="ECO:0000256" key="2">
    <source>
        <dbReference type="ARBA" id="ARBA00022980"/>
    </source>
</evidence>
<comment type="subcellular location">
    <subcellularLocation>
        <location evidence="5">Plastid</location>
        <location evidence="5">Chloroplast</location>
    </subcellularLocation>
</comment>
<dbReference type="PROSITE" id="PS00360">
    <property type="entry name" value="RIBOSOMAL_S9"/>
    <property type="match status" value="1"/>
</dbReference>
<dbReference type="PANTHER" id="PTHR21569">
    <property type="entry name" value="RIBOSOMAL PROTEIN S9"/>
    <property type="match status" value="1"/>
</dbReference>
<feature type="compositionally biased region" description="Basic residues" evidence="7">
    <location>
        <begin position="132"/>
        <end position="151"/>
    </location>
</feature>
<keyword evidence="8" id="KW-0150">Chloroplast</keyword>
<dbReference type="AlphaFoldDB" id="A0A4D6C6D1"/>
<evidence type="ECO:0000256" key="5">
    <source>
        <dbReference type="HAMAP-Rule" id="MF_00532"/>
    </source>
</evidence>
<evidence type="ECO:0000256" key="3">
    <source>
        <dbReference type="ARBA" id="ARBA00023274"/>
    </source>
</evidence>
<reference evidence="8" key="1">
    <citation type="journal article" date="2019" name="Genome Biol. Evol.">
        <title>Tracing the Evolution of the Plastome and Mitogenome in the Chloropicophyceae Uncovered Convergent tRNA Gene Losses and a Variant Plastid Genetic Code.</title>
        <authorList>
            <person name="Turmel M."/>
            <person name="Dos Santos A.L."/>
            <person name="Otis C."/>
            <person name="Sergerie R."/>
            <person name="Lemieux C."/>
        </authorList>
    </citation>
    <scope>NUCLEOTIDE SEQUENCE</scope>
</reference>
<dbReference type="NCBIfam" id="NF001099">
    <property type="entry name" value="PRK00132.1"/>
    <property type="match status" value="1"/>
</dbReference>
<accession>A0A4D6C6D1</accession>
<evidence type="ECO:0000256" key="7">
    <source>
        <dbReference type="SAM" id="MobiDB-lite"/>
    </source>
</evidence>
<organism evidence="8">
    <name type="scientific">Chloropicon sp. RCC4434</name>
    <dbReference type="NCBI Taxonomy" id="2565277"/>
    <lineage>
        <taxon>Eukaryota</taxon>
        <taxon>Viridiplantae</taxon>
        <taxon>Chlorophyta</taxon>
        <taxon>Chloropicophyceae</taxon>
        <taxon>Chloropicales</taxon>
        <taxon>Chloropicaceae</taxon>
        <taxon>Chloropicon</taxon>
    </lineage>
</organism>
<comment type="similarity">
    <text evidence="1 5 6">Belongs to the universal ribosomal protein uS9 family.</text>
</comment>
<dbReference type="Gene3D" id="3.30.230.10">
    <property type="match status" value="1"/>
</dbReference>
<dbReference type="SUPFAM" id="SSF54211">
    <property type="entry name" value="Ribosomal protein S5 domain 2-like"/>
    <property type="match status" value="1"/>
</dbReference>
<dbReference type="InterPro" id="IPR023035">
    <property type="entry name" value="Ribosomal_uS9_bac/plastid"/>
</dbReference>
<dbReference type="EMBL" id="MK085997">
    <property type="protein sequence ID" value="QBX98433.1"/>
    <property type="molecule type" value="Genomic_DNA"/>
</dbReference>
<keyword evidence="8" id="KW-0934">Plastid</keyword>
<dbReference type="InterPro" id="IPR000754">
    <property type="entry name" value="Ribosomal_uS9"/>
</dbReference>
<keyword evidence="3 5" id="KW-0687">Ribonucleoprotein</keyword>
<sequence length="151" mass="17140">MDDQNMEQHAHKSNTLFTGLGRRKRAIARITLLPKPQDSSESFYSCQVNGESLQSYFHNDPFNLLAIQAPFNLFHKQDHRFLEVRVNVSGGGLSSQAEAIQLGIAKALVKMESSLRSSLRQDGFLTSDARRKERKKYGLKKARKASQFSKR</sequence>
<dbReference type="PANTHER" id="PTHR21569:SF1">
    <property type="entry name" value="SMALL RIBOSOMAL SUBUNIT PROTEIN US9M"/>
    <property type="match status" value="1"/>
</dbReference>
<protein>
    <recommendedName>
        <fullName evidence="4 5">Small ribosomal subunit protein uS9c</fullName>
    </recommendedName>
</protein>
<dbReference type="GO" id="GO:0009507">
    <property type="term" value="C:chloroplast"/>
    <property type="evidence" value="ECO:0007669"/>
    <property type="project" value="UniProtKB-SubCell"/>
</dbReference>
<dbReference type="GO" id="GO:0015935">
    <property type="term" value="C:small ribosomal subunit"/>
    <property type="evidence" value="ECO:0007669"/>
    <property type="project" value="TreeGrafter"/>
</dbReference>
<name>A0A4D6C6D1_9CHLO</name>
<dbReference type="InterPro" id="IPR014721">
    <property type="entry name" value="Ribsml_uS5_D2-typ_fold_subgr"/>
</dbReference>
<dbReference type="HAMAP" id="MF_00532_B">
    <property type="entry name" value="Ribosomal_uS9_B"/>
    <property type="match status" value="1"/>
</dbReference>
<evidence type="ECO:0000313" key="8">
    <source>
        <dbReference type="EMBL" id="QBX98433.1"/>
    </source>
</evidence>
<geneLocation type="chloroplast" evidence="8"/>
<keyword evidence="2 5" id="KW-0689">Ribosomal protein</keyword>
<feature type="region of interest" description="Disordered" evidence="7">
    <location>
        <begin position="126"/>
        <end position="151"/>
    </location>
</feature>
<proteinExistence type="inferred from homology"/>
<dbReference type="GO" id="GO:0003735">
    <property type="term" value="F:structural constituent of ribosome"/>
    <property type="evidence" value="ECO:0007669"/>
    <property type="project" value="InterPro"/>
</dbReference>
<evidence type="ECO:0000256" key="4">
    <source>
        <dbReference type="ARBA" id="ARBA00035152"/>
    </source>
</evidence>
<dbReference type="GO" id="GO:0003723">
    <property type="term" value="F:RNA binding"/>
    <property type="evidence" value="ECO:0007669"/>
    <property type="project" value="TreeGrafter"/>
</dbReference>
<evidence type="ECO:0000256" key="6">
    <source>
        <dbReference type="RuleBase" id="RU003815"/>
    </source>
</evidence>
<dbReference type="InterPro" id="IPR020574">
    <property type="entry name" value="Ribosomal_uS9_CS"/>
</dbReference>
<dbReference type="InterPro" id="IPR020568">
    <property type="entry name" value="Ribosomal_Su5_D2-typ_SF"/>
</dbReference>